<evidence type="ECO:0000313" key="2">
    <source>
        <dbReference type="Proteomes" id="UP000886520"/>
    </source>
</evidence>
<proteinExistence type="predicted"/>
<accession>A0A9D4V545</accession>
<evidence type="ECO:0000313" key="1">
    <source>
        <dbReference type="EMBL" id="KAI5079981.1"/>
    </source>
</evidence>
<organism evidence="1 2">
    <name type="scientific">Adiantum capillus-veneris</name>
    <name type="common">Maidenhair fern</name>
    <dbReference type="NCBI Taxonomy" id="13818"/>
    <lineage>
        <taxon>Eukaryota</taxon>
        <taxon>Viridiplantae</taxon>
        <taxon>Streptophyta</taxon>
        <taxon>Embryophyta</taxon>
        <taxon>Tracheophyta</taxon>
        <taxon>Polypodiopsida</taxon>
        <taxon>Polypodiidae</taxon>
        <taxon>Polypodiales</taxon>
        <taxon>Pteridineae</taxon>
        <taxon>Pteridaceae</taxon>
        <taxon>Vittarioideae</taxon>
        <taxon>Adiantum</taxon>
    </lineage>
</organism>
<dbReference type="PANTHER" id="PTHR16295">
    <property type="entry name" value="TRAF-TYPE ZINC FINGER PROTEIN-RELATED"/>
    <property type="match status" value="1"/>
</dbReference>
<comment type="caution">
    <text evidence="1">The sequence shown here is derived from an EMBL/GenBank/DDBJ whole genome shotgun (WGS) entry which is preliminary data.</text>
</comment>
<dbReference type="InterPro" id="IPR051986">
    <property type="entry name" value="Innate_Immune_Apopt_Reg"/>
</dbReference>
<reference evidence="1 2" key="1">
    <citation type="submission" date="2021-01" db="EMBL/GenBank/DDBJ databases">
        <title>Adiantum capillus-veneris genome.</title>
        <authorList>
            <person name="Fang Y."/>
            <person name="Liao Q."/>
        </authorList>
    </citation>
    <scope>NUCLEOTIDE SEQUENCE [LARGE SCALE GENOMIC DNA]</scope>
    <source>
        <strain evidence="1">H3</strain>
        <tissue evidence="1">Leaf</tissue>
    </source>
</reference>
<dbReference type="PROSITE" id="PS51257">
    <property type="entry name" value="PROKAR_LIPOPROTEIN"/>
    <property type="match status" value="1"/>
</dbReference>
<sequence length="180" mass="20018">MVMKGMGDDQEEASSSSIACSSTSGCGACDHCGRQISLANLELHAMHCKRYLESCKLCGDMIPRRRAQEHYQSEHAPLKCSLCAEAFEPPLLAKHEKEQCPRRMVACSFCSFPVHAVDLAGHAEPCGNRTELCIACNKYVRLRDKIAHDLQHHTRINHGQLDHSTVDDVEPFLKKLKVGC</sequence>
<evidence type="ECO:0008006" key="3">
    <source>
        <dbReference type="Google" id="ProtNLM"/>
    </source>
</evidence>
<gene>
    <name evidence="1" type="ORF">GOP47_0005460</name>
</gene>
<keyword evidence="2" id="KW-1185">Reference proteome</keyword>
<dbReference type="GO" id="GO:0005739">
    <property type="term" value="C:mitochondrion"/>
    <property type="evidence" value="ECO:0007669"/>
    <property type="project" value="TreeGrafter"/>
</dbReference>
<dbReference type="PANTHER" id="PTHR16295:SF10">
    <property type="entry name" value="EXPRESSED PROTEIN"/>
    <property type="match status" value="1"/>
</dbReference>
<dbReference type="Proteomes" id="UP000886520">
    <property type="component" value="Chromosome 5"/>
</dbReference>
<dbReference type="InterPro" id="IPR013083">
    <property type="entry name" value="Znf_RING/FYVE/PHD"/>
</dbReference>
<dbReference type="EMBL" id="JABFUD020000005">
    <property type="protein sequence ID" value="KAI5079981.1"/>
    <property type="molecule type" value="Genomic_DNA"/>
</dbReference>
<dbReference type="OrthoDB" id="193703at2759"/>
<name>A0A9D4V545_ADICA</name>
<dbReference type="AlphaFoldDB" id="A0A9D4V545"/>
<dbReference type="Gene3D" id="3.30.40.10">
    <property type="entry name" value="Zinc/RING finger domain, C3HC4 (zinc finger)"/>
    <property type="match status" value="2"/>
</dbReference>
<protein>
    <recommendedName>
        <fullName evidence="3">TRAF-type domain-containing protein</fullName>
    </recommendedName>
</protein>